<dbReference type="AlphaFoldDB" id="A0A5B7GTL5"/>
<reference evidence="2 3" key="1">
    <citation type="submission" date="2019-05" db="EMBL/GenBank/DDBJ databases">
        <title>Another draft genome of Portunus trituberculatus and its Hox gene families provides insights of decapod evolution.</title>
        <authorList>
            <person name="Jeong J.-H."/>
            <person name="Song I."/>
            <person name="Kim S."/>
            <person name="Choi T."/>
            <person name="Kim D."/>
            <person name="Ryu S."/>
            <person name="Kim W."/>
        </authorList>
    </citation>
    <scope>NUCLEOTIDE SEQUENCE [LARGE SCALE GENOMIC DNA]</scope>
    <source>
        <tissue evidence="2">Muscle</tissue>
    </source>
</reference>
<evidence type="ECO:0000313" key="3">
    <source>
        <dbReference type="Proteomes" id="UP000324222"/>
    </source>
</evidence>
<gene>
    <name evidence="2" type="ORF">E2C01_054412</name>
</gene>
<comment type="caution">
    <text evidence="2">The sequence shown here is derived from an EMBL/GenBank/DDBJ whole genome shotgun (WGS) entry which is preliminary data.</text>
</comment>
<feature type="region of interest" description="Disordered" evidence="1">
    <location>
        <begin position="1"/>
        <end position="31"/>
    </location>
</feature>
<organism evidence="2 3">
    <name type="scientific">Portunus trituberculatus</name>
    <name type="common">Swimming crab</name>
    <name type="synonym">Neptunus trituberculatus</name>
    <dbReference type="NCBI Taxonomy" id="210409"/>
    <lineage>
        <taxon>Eukaryota</taxon>
        <taxon>Metazoa</taxon>
        <taxon>Ecdysozoa</taxon>
        <taxon>Arthropoda</taxon>
        <taxon>Crustacea</taxon>
        <taxon>Multicrustacea</taxon>
        <taxon>Malacostraca</taxon>
        <taxon>Eumalacostraca</taxon>
        <taxon>Eucarida</taxon>
        <taxon>Decapoda</taxon>
        <taxon>Pleocyemata</taxon>
        <taxon>Brachyura</taxon>
        <taxon>Eubrachyura</taxon>
        <taxon>Portunoidea</taxon>
        <taxon>Portunidae</taxon>
        <taxon>Portuninae</taxon>
        <taxon>Portunus</taxon>
    </lineage>
</organism>
<accession>A0A5B7GTL5</accession>
<dbReference type="Proteomes" id="UP000324222">
    <property type="component" value="Unassembled WGS sequence"/>
</dbReference>
<evidence type="ECO:0000313" key="2">
    <source>
        <dbReference type="EMBL" id="MPC60368.1"/>
    </source>
</evidence>
<evidence type="ECO:0000256" key="1">
    <source>
        <dbReference type="SAM" id="MobiDB-lite"/>
    </source>
</evidence>
<name>A0A5B7GTL5_PORTR</name>
<protein>
    <submittedName>
        <fullName evidence="2">Uncharacterized protein</fullName>
    </submittedName>
</protein>
<feature type="compositionally biased region" description="Basic residues" evidence="1">
    <location>
        <begin position="11"/>
        <end position="22"/>
    </location>
</feature>
<dbReference type="EMBL" id="VSRR010017440">
    <property type="protein sequence ID" value="MPC60368.1"/>
    <property type="molecule type" value="Genomic_DNA"/>
</dbReference>
<sequence length="102" mass="11313">MRQRATSPQPHQRHRRRHHLAKGHTEATRASCRPSLRVTRIAVAVAVVPFKSSHAPAACRLLVCSAPSHTREGDVTAEGRGAKRGVVWCGVVWCGVVRQRHR</sequence>
<keyword evidence="3" id="KW-1185">Reference proteome</keyword>
<proteinExistence type="predicted"/>